<evidence type="ECO:0008006" key="3">
    <source>
        <dbReference type="Google" id="ProtNLM"/>
    </source>
</evidence>
<dbReference type="Proteomes" id="UP000001353">
    <property type="component" value="Chromosome"/>
</dbReference>
<keyword evidence="2" id="KW-1185">Reference proteome</keyword>
<dbReference type="KEGG" id="rli:RLO149_c023990"/>
<dbReference type="InterPro" id="IPR029024">
    <property type="entry name" value="TerB-like"/>
</dbReference>
<evidence type="ECO:0000313" key="1">
    <source>
        <dbReference type="EMBL" id="AEI94368.1"/>
    </source>
</evidence>
<dbReference type="HOGENOM" id="CLU_068390_0_0_5"/>
<name>F7ZBY2_ROSLO</name>
<dbReference type="eggNOG" id="COG2979">
    <property type="taxonomic scope" value="Bacteria"/>
</dbReference>
<proteinExistence type="predicted"/>
<dbReference type="AlphaFoldDB" id="F7ZBY2"/>
<dbReference type="OrthoDB" id="7866618at2"/>
<protein>
    <recommendedName>
        <fullName evidence="3">DUF533 domain-containing protein</fullName>
    </recommendedName>
</protein>
<dbReference type="Gene3D" id="1.10.3680.10">
    <property type="entry name" value="TerB-like"/>
    <property type="match status" value="1"/>
</dbReference>
<evidence type="ECO:0000313" key="2">
    <source>
        <dbReference type="Proteomes" id="UP000001353"/>
    </source>
</evidence>
<gene>
    <name evidence="1" type="ordered locus">RLO149_c023990</name>
</gene>
<dbReference type="SUPFAM" id="SSF158682">
    <property type="entry name" value="TerB-like"/>
    <property type="match status" value="1"/>
</dbReference>
<accession>F7ZBY2</accession>
<dbReference type="Pfam" id="PF04391">
    <property type="entry name" value="DUF533"/>
    <property type="match status" value="1"/>
</dbReference>
<reference evidence="1 2" key="1">
    <citation type="journal article" date="2011" name="BMC Genomics">
        <title>Comparative genome analysis and genome-guided physiological analysis of Roseobacter litoralis.</title>
        <authorList>
            <person name="Kalhoefer D."/>
            <person name="Thole S."/>
            <person name="Voget S."/>
            <person name="Lehmann R."/>
            <person name="Liesegang H."/>
            <person name="Wollher A."/>
            <person name="Daniel R."/>
            <person name="Simon M."/>
            <person name="Brinkhoff T."/>
        </authorList>
    </citation>
    <scope>NUCLEOTIDE SEQUENCE [LARGE SCALE GENOMIC DNA]</scope>
    <source>
        <strain evidence="2">ATCC 49566 / DSM 6996 / JCM 21268 / NBRC 15278 / OCh 149</strain>
    </source>
</reference>
<dbReference type="STRING" id="391595.RLO149_c023990"/>
<dbReference type="InterPro" id="IPR007486">
    <property type="entry name" value="YebE"/>
</dbReference>
<organism evidence="1 2">
    <name type="scientific">Roseobacter litoralis (strain ATCC 49566 / DSM 6996 / JCM 21268 / NBRC 15278 / OCh 149)</name>
    <dbReference type="NCBI Taxonomy" id="391595"/>
    <lineage>
        <taxon>Bacteria</taxon>
        <taxon>Pseudomonadati</taxon>
        <taxon>Pseudomonadota</taxon>
        <taxon>Alphaproteobacteria</taxon>
        <taxon>Rhodobacterales</taxon>
        <taxon>Roseobacteraceae</taxon>
        <taxon>Roseobacter</taxon>
    </lineage>
</organism>
<dbReference type="CDD" id="cd07178">
    <property type="entry name" value="terB_like_YebE"/>
    <property type="match status" value="1"/>
</dbReference>
<sequence>MSLMNTVTKMAIGFAVAKGMEAVQKQGGIGSMMKSLGGGGANNSGGLGDLLGQLGGGSGLGGASGGLGDILGQLTGGGGASAAGAAGGLGGLGGLLGSLAGARGGDAAGGFESLINQDNPATEPDEEEVARLMLRAMTQAARADGDIDADEKAKLLDALQDGDPSDMEVVQKILAEPVSAQALASDTPRGLETQVYTMSLNAISPDNQAEGQYLHALAEGLGITPDTANKIHDSLGVPRLYT</sequence>
<dbReference type="EMBL" id="CP002623">
    <property type="protein sequence ID" value="AEI94368.1"/>
    <property type="molecule type" value="Genomic_DNA"/>
</dbReference>
<dbReference type="RefSeq" id="WP_013962291.1">
    <property type="nucleotide sequence ID" value="NC_015730.1"/>
</dbReference>